<dbReference type="OrthoDB" id="3533857at2"/>
<gene>
    <name evidence="2" type="ORF">A1355_06625</name>
</gene>
<dbReference type="EMBL" id="LUUK01000173">
    <property type="protein sequence ID" value="OAI17993.1"/>
    <property type="molecule type" value="Genomic_DNA"/>
</dbReference>
<accession>A0A177NKQ2</accession>
<keyword evidence="1" id="KW-0812">Transmembrane</keyword>
<name>A0A177NKQ2_9GAMM</name>
<keyword evidence="3" id="KW-1185">Reference proteome</keyword>
<dbReference type="RefSeq" id="WP_064028998.1">
    <property type="nucleotide sequence ID" value="NZ_LUUK01000173.1"/>
</dbReference>
<keyword evidence="1" id="KW-1133">Transmembrane helix</keyword>
<evidence type="ECO:0000313" key="3">
    <source>
        <dbReference type="Proteomes" id="UP000077628"/>
    </source>
</evidence>
<comment type="caution">
    <text evidence="2">The sequence shown here is derived from an EMBL/GenBank/DDBJ whole genome shotgun (WGS) entry which is preliminary data.</text>
</comment>
<evidence type="ECO:0000256" key="1">
    <source>
        <dbReference type="SAM" id="Phobius"/>
    </source>
</evidence>
<protein>
    <submittedName>
        <fullName evidence="2">Uncharacterized protein</fullName>
    </submittedName>
</protein>
<keyword evidence="1" id="KW-0472">Membrane</keyword>
<feature type="transmembrane region" description="Helical" evidence="1">
    <location>
        <begin position="74"/>
        <end position="99"/>
    </location>
</feature>
<feature type="transmembrane region" description="Helical" evidence="1">
    <location>
        <begin position="12"/>
        <end position="27"/>
    </location>
</feature>
<dbReference type="Proteomes" id="UP000077628">
    <property type="component" value="Unassembled WGS sequence"/>
</dbReference>
<organism evidence="2 3">
    <name type="scientific">Methylomonas koyamae</name>
    <dbReference type="NCBI Taxonomy" id="702114"/>
    <lineage>
        <taxon>Bacteria</taxon>
        <taxon>Pseudomonadati</taxon>
        <taxon>Pseudomonadota</taxon>
        <taxon>Gammaproteobacteria</taxon>
        <taxon>Methylococcales</taxon>
        <taxon>Methylococcaceae</taxon>
        <taxon>Methylomonas</taxon>
    </lineage>
</organism>
<evidence type="ECO:0000313" key="2">
    <source>
        <dbReference type="EMBL" id="OAI17993.1"/>
    </source>
</evidence>
<feature type="transmembrane region" description="Helical" evidence="1">
    <location>
        <begin position="33"/>
        <end position="53"/>
    </location>
</feature>
<proteinExistence type="predicted"/>
<dbReference type="STRING" id="702114.A1355_06625"/>
<dbReference type="AlphaFoldDB" id="A0A177NKQ2"/>
<reference evidence="3" key="1">
    <citation type="submission" date="2016-03" db="EMBL/GenBank/DDBJ databases">
        <authorList>
            <person name="Heylen K."/>
            <person name="De Vos P."/>
            <person name="Vekeman B."/>
        </authorList>
    </citation>
    <scope>NUCLEOTIDE SEQUENCE [LARGE SCALE GENOMIC DNA]</scope>
    <source>
        <strain evidence="3">R-45383</strain>
    </source>
</reference>
<sequence>MDKDLSTSKKTAIACILWFALCAVAFSNAGFNIFFLIALPIAGIWWMAWFVRLMIYRSRQYQAKNKNIGTKYTWIYWALEPATLIMSLVLSNFGVFSYIRFMASEQALTNYAEHVRAGKVDLAFEFQHPPRQVGLYTVTVTDLLADGTVRMITSSHSVMDKAGFANSPNNPPLKLGEDSYKHIYGRWWYWYESW</sequence>